<name>A0A316GG71_9RHOB</name>
<organism evidence="1 2">
    <name type="scientific">Silicimonas algicola</name>
    <dbReference type="NCBI Taxonomy" id="1826607"/>
    <lineage>
        <taxon>Bacteria</taxon>
        <taxon>Pseudomonadati</taxon>
        <taxon>Pseudomonadota</taxon>
        <taxon>Alphaproteobacteria</taxon>
        <taxon>Rhodobacterales</taxon>
        <taxon>Paracoccaceae</taxon>
    </lineage>
</organism>
<evidence type="ECO:0000313" key="1">
    <source>
        <dbReference type="EMBL" id="PWK58390.1"/>
    </source>
</evidence>
<protein>
    <submittedName>
        <fullName evidence="1">Uncharacterized protein</fullName>
    </submittedName>
</protein>
<keyword evidence="2" id="KW-1185">Reference proteome</keyword>
<dbReference type="KEGG" id="salo:EF888_02475"/>
<reference evidence="1 2" key="1">
    <citation type="submission" date="2018-05" db="EMBL/GenBank/DDBJ databases">
        <title>Genomic Encyclopedia of Type Strains, Phase IV (KMG-IV): sequencing the most valuable type-strain genomes for metagenomic binning, comparative biology and taxonomic classification.</title>
        <authorList>
            <person name="Goeker M."/>
        </authorList>
    </citation>
    <scope>NUCLEOTIDE SEQUENCE [LARGE SCALE GENOMIC DNA]</scope>
    <source>
        <strain evidence="1 2">DSM 103371</strain>
    </source>
</reference>
<dbReference type="Pfam" id="PF20181">
    <property type="entry name" value="DUF6544"/>
    <property type="match status" value="1"/>
</dbReference>
<accession>A0A316GG71</accession>
<dbReference type="Proteomes" id="UP000245390">
    <property type="component" value="Unassembled WGS sequence"/>
</dbReference>
<dbReference type="OrthoDB" id="3671061at2"/>
<dbReference type="InterPro" id="IPR046674">
    <property type="entry name" value="DUF6544"/>
</dbReference>
<sequence>MILIEIAVASLLLLLVALIVWRVSDVLRASAAWRRLASLADPAPRFFDPAMIADLPEPARRYFAYSMTPGAPLARVVELTMEGDLCLGDARDPKSQPIGARQILVAPEGFVWRVGGKLISGSDGALPETSWTRFWVAHLLPVARLSGTPDHRRSAFGRVVAEAAIWSPATLLPSKSVTWDATGPDTARATVSFAGLIQSVSIDVDDDGAPLRVTIDRWSDANPDHKYRLQPFGGTLSDHRDFGGYRLATRVEGGNHIGTPEYFPFYRVRITAVTLR</sequence>
<evidence type="ECO:0000313" key="2">
    <source>
        <dbReference type="Proteomes" id="UP000245390"/>
    </source>
</evidence>
<gene>
    <name evidence="1" type="ORF">C8D95_101203</name>
</gene>
<dbReference type="EMBL" id="QGGV01000001">
    <property type="protein sequence ID" value="PWK58390.1"/>
    <property type="molecule type" value="Genomic_DNA"/>
</dbReference>
<comment type="caution">
    <text evidence="1">The sequence shown here is derived from an EMBL/GenBank/DDBJ whole genome shotgun (WGS) entry which is preliminary data.</text>
</comment>
<dbReference type="RefSeq" id="WP_109757292.1">
    <property type="nucleotide sequence ID" value="NZ_CP034588.1"/>
</dbReference>
<dbReference type="AlphaFoldDB" id="A0A316GG71"/>
<proteinExistence type="predicted"/>